<dbReference type="PANTHER" id="PTHR31313:SF78">
    <property type="entry name" value="TRANSCRIPTION FACTOR DOMAIN-CONTAINING PROTEIN"/>
    <property type="match status" value="1"/>
</dbReference>
<dbReference type="PROSITE" id="PS00463">
    <property type="entry name" value="ZN2_CY6_FUNGAL_1"/>
    <property type="match status" value="1"/>
</dbReference>
<reference evidence="10 11" key="1">
    <citation type="submission" date="2014-02" db="EMBL/GenBank/DDBJ databases">
        <title>Transposable element dynamics among asymbiotic and ectomycorrhizal Amanita fungi.</title>
        <authorList>
            <consortium name="DOE Joint Genome Institute"/>
            <person name="Hess J."/>
            <person name="Skrede I."/>
            <person name="Wolfe B."/>
            <person name="LaButti K."/>
            <person name="Ohm R.A."/>
            <person name="Grigoriev I.V."/>
            <person name="Pringle A."/>
        </authorList>
    </citation>
    <scope>NUCLEOTIDE SEQUENCE [LARGE SCALE GENOMIC DNA]</scope>
    <source>
        <strain evidence="10 11">SKay4041</strain>
    </source>
</reference>
<dbReference type="GO" id="GO:0000981">
    <property type="term" value="F:DNA-binding transcription factor activity, RNA polymerase II-specific"/>
    <property type="evidence" value="ECO:0007669"/>
    <property type="project" value="InterPro"/>
</dbReference>
<evidence type="ECO:0000313" key="10">
    <source>
        <dbReference type="EMBL" id="PFH48929.1"/>
    </source>
</evidence>
<keyword evidence="4" id="KW-0805">Transcription regulation</keyword>
<feature type="compositionally biased region" description="Polar residues" evidence="8">
    <location>
        <begin position="700"/>
        <end position="710"/>
    </location>
</feature>
<dbReference type="GO" id="GO:0005634">
    <property type="term" value="C:nucleus"/>
    <property type="evidence" value="ECO:0007669"/>
    <property type="project" value="UniProtKB-SubCell"/>
</dbReference>
<dbReference type="AlphaFoldDB" id="A0A2A9NE81"/>
<feature type="compositionally biased region" description="Polar residues" evidence="8">
    <location>
        <begin position="171"/>
        <end position="186"/>
    </location>
</feature>
<dbReference type="PROSITE" id="PS50048">
    <property type="entry name" value="ZN2_CY6_FUNGAL_2"/>
    <property type="match status" value="1"/>
</dbReference>
<feature type="region of interest" description="Disordered" evidence="8">
    <location>
        <begin position="965"/>
        <end position="999"/>
    </location>
</feature>
<dbReference type="Pfam" id="PF04082">
    <property type="entry name" value="Fungal_trans"/>
    <property type="match status" value="1"/>
</dbReference>
<feature type="compositionally biased region" description="Low complexity" evidence="8">
    <location>
        <begin position="967"/>
        <end position="978"/>
    </location>
</feature>
<dbReference type="SMART" id="SM00066">
    <property type="entry name" value="GAL4"/>
    <property type="match status" value="1"/>
</dbReference>
<dbReference type="EMBL" id="KZ302045">
    <property type="protein sequence ID" value="PFH48929.1"/>
    <property type="molecule type" value="Genomic_DNA"/>
</dbReference>
<dbReference type="GO" id="GO:0006351">
    <property type="term" value="P:DNA-templated transcription"/>
    <property type="evidence" value="ECO:0007669"/>
    <property type="project" value="InterPro"/>
</dbReference>
<feature type="compositionally biased region" description="Polar residues" evidence="8">
    <location>
        <begin position="268"/>
        <end position="285"/>
    </location>
</feature>
<evidence type="ECO:0000256" key="3">
    <source>
        <dbReference type="ARBA" id="ARBA00022833"/>
    </source>
</evidence>
<dbReference type="OrthoDB" id="2123952at2759"/>
<feature type="region of interest" description="Disordered" evidence="8">
    <location>
        <begin position="923"/>
        <end position="950"/>
    </location>
</feature>
<feature type="compositionally biased region" description="Low complexity" evidence="8">
    <location>
        <begin position="1099"/>
        <end position="1108"/>
    </location>
</feature>
<sequence length="1134" mass="125845">MSSHLNGHSRYDLASPAHQQFQYADEYDDVDLVDISGHNPSVAGLSGSALSSSAEKTVRRRSSKACDQCRKSKCKCERSAPGEPCKSCVMLGIPCTFLGPSRKRGPPKGYIDAIEARLHQTEALLGIMLSSSDGRAKSLLRDLAKDPLAKEIINRVDNSPYGVKGRKRDSGPNSAGSKTRFSNITASSSSDRGSEKSDGPKLDLTSTHPSNEWQDRVTTMLDGIVPGSGESQSADPTITYDQDDLHQNPSPDLAVTTLRPILRVELQDSGSGPQTSISEESSSPGRRQRRRLDTDEYSYDGIELGYPHSAPTSAVPRGHHDSISPIRYASLSRASHSSLRTSRFSRHLDENRSGSRTGGSMGRRSLSPDGSEIGESEGELTGAVGQLSLNEDEQVRYHGKASGLHLLGNKERVDGRNEGGIWRFPKARVWPPLPSGSHKLHEDPDFMAQLPDPAVQERLLHLYFTHVHPSFPVIHKRAFFDAFKSNIGGETPNSPESSDAVSGAGGGDDVTARYSPFNRRRRRVPTLLLFAMFAVATRYEDFEGSSSTVTAPPPADPSTMWAAGDEYLDRAKVILDGSYSSSRPATVQALLLMGYRELGIGAMAQAWTYIGMAIRMAQDLGMHRCADRWARVGLGGRLFGDWELNERKRIWYGCIIMDKYISSYIGRPLMIYEQDFDTMMPDENDAEEHEEWTSPREARSTSPLDGKTTSPVPGRVITCFNASASLSNILGEIVANIYAVKPQVSRHAVRETLESHLDKWYIELPEHLRFDPGTRQRATLPHVLTLHMQYWCAVLLLHRPFIRQFYHSKNKNPEELEDPEVRVLAEKSHELCAGAANHITSIISLYQEKFTLSRSSMFLCYYVFTASVMHATSLCVYPDDPQARVGLSKCMEALHQMKVIWPSAGRALELLTGAKMSPKEGEITLSMSSSSQERLKRPASHLIEDTSSSYNERSLAPLGMDYSAIRQQQQQQQQQQPQHTPHASQATPHRHDPHVSYANPQDVYASSSLDNYSTYERWVPPNGSFTAPFSGPLSTSVLPQLYSTGLVDDRLSPAAGHRVSSHADQSGDGTATHSHRYPQYWNDYSTYSQLGSAYSGLHQQQQQQQQQQAAIHPTNVSPQQQQQMYMQEQYNIYS</sequence>
<keyword evidence="2" id="KW-0479">Metal-binding</keyword>
<dbReference type="InterPro" id="IPR007219">
    <property type="entry name" value="XnlR_reg_dom"/>
</dbReference>
<keyword evidence="5" id="KW-0238">DNA-binding</keyword>
<dbReference type="GO" id="GO:0003677">
    <property type="term" value="F:DNA binding"/>
    <property type="evidence" value="ECO:0007669"/>
    <property type="project" value="UniProtKB-KW"/>
</dbReference>
<keyword evidence="3" id="KW-0862">Zinc</keyword>
<feature type="region of interest" description="Disordered" evidence="8">
    <location>
        <begin position="159"/>
        <end position="251"/>
    </location>
</feature>
<name>A0A2A9NE81_9AGAR</name>
<comment type="subcellular location">
    <subcellularLocation>
        <location evidence="1">Nucleus</location>
    </subcellularLocation>
</comment>
<evidence type="ECO:0000256" key="7">
    <source>
        <dbReference type="ARBA" id="ARBA00023242"/>
    </source>
</evidence>
<dbReference type="Proteomes" id="UP000242287">
    <property type="component" value="Unassembled WGS sequence"/>
</dbReference>
<dbReference type="SUPFAM" id="SSF57701">
    <property type="entry name" value="Zn2/Cys6 DNA-binding domain"/>
    <property type="match status" value="1"/>
</dbReference>
<evidence type="ECO:0000259" key="9">
    <source>
        <dbReference type="PROSITE" id="PS50048"/>
    </source>
</evidence>
<evidence type="ECO:0000256" key="5">
    <source>
        <dbReference type="ARBA" id="ARBA00023125"/>
    </source>
</evidence>
<evidence type="ECO:0000256" key="1">
    <source>
        <dbReference type="ARBA" id="ARBA00004123"/>
    </source>
</evidence>
<keyword evidence="11" id="KW-1185">Reference proteome</keyword>
<organism evidence="10 11">
    <name type="scientific">Amanita thiersii Skay4041</name>
    <dbReference type="NCBI Taxonomy" id="703135"/>
    <lineage>
        <taxon>Eukaryota</taxon>
        <taxon>Fungi</taxon>
        <taxon>Dikarya</taxon>
        <taxon>Basidiomycota</taxon>
        <taxon>Agaricomycotina</taxon>
        <taxon>Agaricomycetes</taxon>
        <taxon>Agaricomycetidae</taxon>
        <taxon>Agaricales</taxon>
        <taxon>Pluteineae</taxon>
        <taxon>Amanitaceae</taxon>
        <taxon>Amanita</taxon>
    </lineage>
</organism>
<dbReference type="Gene3D" id="4.10.240.10">
    <property type="entry name" value="Zn(2)-C6 fungal-type DNA-binding domain"/>
    <property type="match status" value="1"/>
</dbReference>
<dbReference type="STRING" id="703135.A0A2A9NE81"/>
<feature type="compositionally biased region" description="Basic and acidic residues" evidence="8">
    <location>
        <begin position="192"/>
        <end position="201"/>
    </location>
</feature>
<feature type="region of interest" description="Disordered" evidence="8">
    <location>
        <begin position="490"/>
        <end position="513"/>
    </location>
</feature>
<evidence type="ECO:0000256" key="8">
    <source>
        <dbReference type="SAM" id="MobiDB-lite"/>
    </source>
</evidence>
<proteinExistence type="predicted"/>
<dbReference type="SMART" id="SM00906">
    <property type="entry name" value="Fungal_trans"/>
    <property type="match status" value="1"/>
</dbReference>
<feature type="domain" description="Zn(2)-C6 fungal-type" evidence="9">
    <location>
        <begin position="65"/>
        <end position="97"/>
    </location>
</feature>
<dbReference type="CDD" id="cd00067">
    <property type="entry name" value="GAL4"/>
    <property type="match status" value="1"/>
</dbReference>
<accession>A0A2A9NE81</accession>
<feature type="region of interest" description="Disordered" evidence="8">
    <location>
        <begin position="266"/>
        <end position="292"/>
    </location>
</feature>
<evidence type="ECO:0000313" key="11">
    <source>
        <dbReference type="Proteomes" id="UP000242287"/>
    </source>
</evidence>
<dbReference type="InterPro" id="IPR001138">
    <property type="entry name" value="Zn2Cys6_DnaBD"/>
</dbReference>
<feature type="region of interest" description="Disordered" evidence="8">
    <location>
        <begin position="338"/>
        <end position="378"/>
    </location>
</feature>
<evidence type="ECO:0000256" key="6">
    <source>
        <dbReference type="ARBA" id="ARBA00023163"/>
    </source>
</evidence>
<keyword evidence="6" id="KW-0804">Transcription</keyword>
<gene>
    <name evidence="10" type="ORF">AMATHDRAFT_195711</name>
</gene>
<dbReference type="Pfam" id="PF00172">
    <property type="entry name" value="Zn_clus"/>
    <property type="match status" value="1"/>
</dbReference>
<protein>
    <recommendedName>
        <fullName evidence="9">Zn(2)-C6 fungal-type domain-containing protein</fullName>
    </recommendedName>
</protein>
<evidence type="ECO:0000256" key="4">
    <source>
        <dbReference type="ARBA" id="ARBA00023015"/>
    </source>
</evidence>
<feature type="compositionally biased region" description="Polar residues" evidence="8">
    <location>
        <begin position="229"/>
        <end position="240"/>
    </location>
</feature>
<dbReference type="CDD" id="cd12148">
    <property type="entry name" value="fungal_TF_MHR"/>
    <property type="match status" value="1"/>
</dbReference>
<evidence type="ECO:0000256" key="2">
    <source>
        <dbReference type="ARBA" id="ARBA00022723"/>
    </source>
</evidence>
<dbReference type="GO" id="GO:0008270">
    <property type="term" value="F:zinc ion binding"/>
    <property type="evidence" value="ECO:0007669"/>
    <property type="project" value="InterPro"/>
</dbReference>
<dbReference type="PANTHER" id="PTHR31313">
    <property type="entry name" value="TY1 ENHANCER ACTIVATOR"/>
    <property type="match status" value="1"/>
</dbReference>
<feature type="region of interest" description="Disordered" evidence="8">
    <location>
        <begin position="683"/>
        <end position="710"/>
    </location>
</feature>
<dbReference type="InterPro" id="IPR051615">
    <property type="entry name" value="Transcr_Regulatory_Elem"/>
</dbReference>
<feature type="region of interest" description="Disordered" evidence="8">
    <location>
        <begin position="1095"/>
        <end position="1121"/>
    </location>
</feature>
<keyword evidence="7" id="KW-0539">Nucleus</keyword>
<dbReference type="InterPro" id="IPR036864">
    <property type="entry name" value="Zn2-C6_fun-type_DNA-bd_sf"/>
</dbReference>